<dbReference type="eggNOG" id="KOG0017">
    <property type="taxonomic scope" value="Eukaryota"/>
</dbReference>
<dbReference type="SUPFAM" id="SSF56672">
    <property type="entry name" value="DNA/RNA polymerases"/>
    <property type="match status" value="1"/>
</dbReference>
<comment type="caution">
    <text evidence="2">The sequence shown here is derived from an EMBL/GenBank/DDBJ whole genome shotgun (WGS) entry which is preliminary data.</text>
</comment>
<feature type="domain" description="Reverse transcriptase" evidence="1">
    <location>
        <begin position="1"/>
        <end position="114"/>
    </location>
</feature>
<dbReference type="Gene3D" id="3.10.10.10">
    <property type="entry name" value="HIV Type 1 Reverse Transcriptase, subunit A, domain 1"/>
    <property type="match status" value="1"/>
</dbReference>
<dbReference type="CDD" id="cd01647">
    <property type="entry name" value="RT_LTR"/>
    <property type="match status" value="1"/>
</dbReference>
<protein>
    <submittedName>
        <fullName evidence="2">RNA-directed DNA polymerase</fullName>
    </submittedName>
</protein>
<sequence>LSYTIKVNVPLEEESQPLTAFVSKKGTFQYTVVPFGVKNSLIVFQRIMDQIFAGIIGNGVSVYIDDIVICANNLDVLFERLKQVLDRCCAEGLYLGLKKGEYLKDWVKMLGYLVGELVL</sequence>
<dbReference type="GO" id="GO:0003964">
    <property type="term" value="F:RNA-directed DNA polymerase activity"/>
    <property type="evidence" value="ECO:0007669"/>
    <property type="project" value="UniProtKB-KW"/>
</dbReference>
<dbReference type="PROSITE" id="PS50878">
    <property type="entry name" value="RT_POL"/>
    <property type="match status" value="1"/>
</dbReference>
<evidence type="ECO:0000313" key="3">
    <source>
        <dbReference type="Proteomes" id="UP000019763"/>
    </source>
</evidence>
<dbReference type="Pfam" id="PF00078">
    <property type="entry name" value="RVT_1"/>
    <property type="match status" value="1"/>
</dbReference>
<dbReference type="Gene3D" id="3.30.70.270">
    <property type="match status" value="1"/>
</dbReference>
<dbReference type="GeneID" id="22911151"/>
<keyword evidence="2" id="KW-0548">Nucleotidyltransferase</keyword>
<gene>
    <name evidence="2" type="ORF">GNI_025910</name>
</gene>
<dbReference type="InterPro" id="IPR051320">
    <property type="entry name" value="Viral_Replic_Matur_Polypro"/>
</dbReference>
<feature type="non-terminal residue" evidence="2">
    <location>
        <position position="1"/>
    </location>
</feature>
<keyword evidence="3" id="KW-1185">Reference proteome</keyword>
<keyword evidence="2" id="KW-0695">RNA-directed DNA polymerase</keyword>
<evidence type="ECO:0000313" key="2">
    <source>
        <dbReference type="EMBL" id="EZG79504.1"/>
    </source>
</evidence>
<dbReference type="InterPro" id="IPR043502">
    <property type="entry name" value="DNA/RNA_pol_sf"/>
</dbReference>
<name>A0A023BBM5_GRENI</name>
<dbReference type="InterPro" id="IPR043128">
    <property type="entry name" value="Rev_trsase/Diguanyl_cyclase"/>
</dbReference>
<keyword evidence="2" id="KW-0808">Transferase</keyword>
<dbReference type="Proteomes" id="UP000019763">
    <property type="component" value="Unassembled WGS sequence"/>
</dbReference>
<dbReference type="PANTHER" id="PTHR33064:SF37">
    <property type="entry name" value="RIBONUCLEASE H"/>
    <property type="match status" value="1"/>
</dbReference>
<dbReference type="AlphaFoldDB" id="A0A023BBM5"/>
<accession>A0A023BBM5</accession>
<dbReference type="VEuPathDB" id="CryptoDB:GNI_025910"/>
<dbReference type="InterPro" id="IPR000477">
    <property type="entry name" value="RT_dom"/>
</dbReference>
<reference evidence="2" key="1">
    <citation type="submission" date="2013-12" db="EMBL/GenBank/DDBJ databases">
        <authorList>
            <person name="Omoto C.K."/>
            <person name="Sibley D."/>
            <person name="Venepally P."/>
            <person name="Hadjithomas M."/>
            <person name="Karamycheva S."/>
            <person name="Brunk B."/>
            <person name="Roos D."/>
            <person name="Caler E."/>
            <person name="Lorenzi H."/>
        </authorList>
    </citation>
    <scope>NUCLEOTIDE SEQUENCE</scope>
</reference>
<dbReference type="EMBL" id="AFNH02000193">
    <property type="protein sequence ID" value="EZG79504.1"/>
    <property type="molecule type" value="Genomic_DNA"/>
</dbReference>
<dbReference type="OrthoDB" id="2013610at2759"/>
<dbReference type="RefSeq" id="XP_011134423.1">
    <property type="nucleotide sequence ID" value="XM_011136121.1"/>
</dbReference>
<proteinExistence type="predicted"/>
<evidence type="ECO:0000259" key="1">
    <source>
        <dbReference type="PROSITE" id="PS50878"/>
    </source>
</evidence>
<dbReference type="PANTHER" id="PTHR33064">
    <property type="entry name" value="POL PROTEIN"/>
    <property type="match status" value="1"/>
</dbReference>
<organism evidence="2 3">
    <name type="scientific">Gregarina niphandrodes</name>
    <name type="common">Septate eugregarine</name>
    <dbReference type="NCBI Taxonomy" id="110365"/>
    <lineage>
        <taxon>Eukaryota</taxon>
        <taxon>Sar</taxon>
        <taxon>Alveolata</taxon>
        <taxon>Apicomplexa</taxon>
        <taxon>Conoidasida</taxon>
        <taxon>Gregarinasina</taxon>
        <taxon>Eugregarinorida</taxon>
        <taxon>Gregarinidae</taxon>
        <taxon>Gregarina</taxon>
    </lineage>
</organism>